<evidence type="ECO:0000256" key="9">
    <source>
        <dbReference type="ARBA" id="ARBA00023033"/>
    </source>
</evidence>
<dbReference type="AlphaFoldDB" id="A0A200QSG5"/>
<comment type="caution">
    <text evidence="14">The sequence shown here is derived from an EMBL/GenBank/DDBJ whole genome shotgun (WGS) entry which is preliminary data.</text>
</comment>
<accession>A0A200QSG5</accession>
<sequence length="493" mass="56250">MVSSVFITLIICALVLLLWGALKAFYSLWWKPKRLEKQLKKQGIKGTPYKILYGDMKEYIKLITEAWAKPINLNHQITPRVVPFIKNIVQTYGKVSLIWAGTTPRLIILDPEMMKEVLSDKSGHFQKPPMNPLILMLAKGLTILEGDKWSKHRRIINPAFHLEKLKGMIPAFSISCIELIERWKNLVDPTQGSCELDVWPEMENLTADIISRTAFGSNYKEGKRLFELQKEQIVLTIEAMQSLYIPGFRFLPTKKNQRRNYLAKEVKAILTGFISRKEELIRTDQSSTGDLLGLLLQSNNTGNNGMAIEDVIEECKVFYVAGQETTSSLLTWTIIALAMHPNWQEKAREEVQEICGKNAPDFKAINNLKIVTMIIYEVLRLYSPVVEIYRHTCKRTKVGDISLPPGIDLTLPILLIHHENEFWGDDAEEFKPERFAEGILNASKDQQAFFPFSWGPKICIGQNFAMIEAKMALAMILQNFSCNKSNNSSLSKI</sequence>
<proteinExistence type="inferred from homology"/>
<keyword evidence="3 11" id="KW-0349">Heme</keyword>
<dbReference type="InterPro" id="IPR017972">
    <property type="entry name" value="Cyt_P450_CS"/>
</dbReference>
<evidence type="ECO:0000256" key="5">
    <source>
        <dbReference type="ARBA" id="ARBA00022723"/>
    </source>
</evidence>
<keyword evidence="6 13" id="KW-1133">Transmembrane helix</keyword>
<comment type="similarity">
    <text evidence="2 12">Belongs to the cytochrome P450 family.</text>
</comment>
<dbReference type="InterPro" id="IPR001128">
    <property type="entry name" value="Cyt_P450"/>
</dbReference>
<comment type="subcellular location">
    <subcellularLocation>
        <location evidence="1">Membrane</location>
    </subcellularLocation>
</comment>
<evidence type="ECO:0000256" key="12">
    <source>
        <dbReference type="RuleBase" id="RU000461"/>
    </source>
</evidence>
<dbReference type="OMA" id="PAKMNRD"/>
<dbReference type="GO" id="GO:0016020">
    <property type="term" value="C:membrane"/>
    <property type="evidence" value="ECO:0007669"/>
    <property type="project" value="UniProtKB-SubCell"/>
</dbReference>
<dbReference type="Gene3D" id="1.10.630.10">
    <property type="entry name" value="Cytochrome P450"/>
    <property type="match status" value="1"/>
</dbReference>
<keyword evidence="5 11" id="KW-0479">Metal-binding</keyword>
<keyword evidence="7 12" id="KW-0560">Oxidoreductase</keyword>
<dbReference type="InterPro" id="IPR050665">
    <property type="entry name" value="Cytochrome_P450_Monooxygen"/>
</dbReference>
<evidence type="ECO:0000313" key="15">
    <source>
        <dbReference type="Proteomes" id="UP000195402"/>
    </source>
</evidence>
<evidence type="ECO:0000256" key="7">
    <source>
        <dbReference type="ARBA" id="ARBA00023002"/>
    </source>
</evidence>
<keyword evidence="9 12" id="KW-0503">Monooxygenase</keyword>
<feature type="transmembrane region" description="Helical" evidence="13">
    <location>
        <begin position="6"/>
        <end position="30"/>
    </location>
</feature>
<dbReference type="InterPro" id="IPR036396">
    <property type="entry name" value="Cyt_P450_sf"/>
</dbReference>
<dbReference type="PRINTS" id="PR00463">
    <property type="entry name" value="EP450I"/>
</dbReference>
<dbReference type="OrthoDB" id="1470350at2759"/>
<evidence type="ECO:0000256" key="11">
    <source>
        <dbReference type="PIRSR" id="PIRSR602401-1"/>
    </source>
</evidence>
<evidence type="ECO:0000256" key="8">
    <source>
        <dbReference type="ARBA" id="ARBA00023004"/>
    </source>
</evidence>
<dbReference type="GO" id="GO:0005506">
    <property type="term" value="F:iron ion binding"/>
    <property type="evidence" value="ECO:0007669"/>
    <property type="project" value="InterPro"/>
</dbReference>
<evidence type="ECO:0000256" key="1">
    <source>
        <dbReference type="ARBA" id="ARBA00004370"/>
    </source>
</evidence>
<dbReference type="GO" id="GO:0004497">
    <property type="term" value="F:monooxygenase activity"/>
    <property type="evidence" value="ECO:0007669"/>
    <property type="project" value="UniProtKB-KW"/>
</dbReference>
<dbReference type="STRING" id="56857.A0A200QSG5"/>
<dbReference type="PANTHER" id="PTHR24282">
    <property type="entry name" value="CYTOCHROME P450 FAMILY MEMBER"/>
    <property type="match status" value="1"/>
</dbReference>
<organism evidence="14 15">
    <name type="scientific">Macleaya cordata</name>
    <name type="common">Five-seeded plume-poppy</name>
    <name type="synonym">Bocconia cordata</name>
    <dbReference type="NCBI Taxonomy" id="56857"/>
    <lineage>
        <taxon>Eukaryota</taxon>
        <taxon>Viridiplantae</taxon>
        <taxon>Streptophyta</taxon>
        <taxon>Embryophyta</taxon>
        <taxon>Tracheophyta</taxon>
        <taxon>Spermatophyta</taxon>
        <taxon>Magnoliopsida</taxon>
        <taxon>Ranunculales</taxon>
        <taxon>Papaveraceae</taxon>
        <taxon>Papaveroideae</taxon>
        <taxon>Macleaya</taxon>
    </lineage>
</organism>
<keyword evidence="10 13" id="KW-0472">Membrane</keyword>
<dbReference type="PROSITE" id="PS00086">
    <property type="entry name" value="CYTOCHROME_P450"/>
    <property type="match status" value="1"/>
</dbReference>
<dbReference type="InParanoid" id="A0A200QSG5"/>
<dbReference type="Proteomes" id="UP000195402">
    <property type="component" value="Unassembled WGS sequence"/>
</dbReference>
<comment type="cofactor">
    <cofactor evidence="11">
        <name>heme</name>
        <dbReference type="ChEBI" id="CHEBI:30413"/>
    </cofactor>
</comment>
<evidence type="ECO:0000256" key="6">
    <source>
        <dbReference type="ARBA" id="ARBA00022989"/>
    </source>
</evidence>
<evidence type="ECO:0000256" key="3">
    <source>
        <dbReference type="ARBA" id="ARBA00022617"/>
    </source>
</evidence>
<dbReference type="PRINTS" id="PR00385">
    <property type="entry name" value="P450"/>
</dbReference>
<keyword evidence="15" id="KW-1185">Reference proteome</keyword>
<dbReference type="GO" id="GO:0020037">
    <property type="term" value="F:heme binding"/>
    <property type="evidence" value="ECO:0007669"/>
    <property type="project" value="InterPro"/>
</dbReference>
<dbReference type="EMBL" id="MVGT01001148">
    <property type="protein sequence ID" value="OVA13383.1"/>
    <property type="molecule type" value="Genomic_DNA"/>
</dbReference>
<evidence type="ECO:0000256" key="4">
    <source>
        <dbReference type="ARBA" id="ARBA00022692"/>
    </source>
</evidence>
<dbReference type="SUPFAM" id="SSF48264">
    <property type="entry name" value="Cytochrome P450"/>
    <property type="match status" value="1"/>
</dbReference>
<evidence type="ECO:0000256" key="10">
    <source>
        <dbReference type="ARBA" id="ARBA00023136"/>
    </source>
</evidence>
<keyword evidence="4 13" id="KW-0812">Transmembrane</keyword>
<dbReference type="GO" id="GO:0033075">
    <property type="term" value="P:isoquinoline alkaloid biosynthetic process"/>
    <property type="evidence" value="ECO:0007669"/>
    <property type="project" value="UniProtKB-ARBA"/>
</dbReference>
<dbReference type="GO" id="GO:0016705">
    <property type="term" value="F:oxidoreductase activity, acting on paired donors, with incorporation or reduction of molecular oxygen"/>
    <property type="evidence" value="ECO:0007669"/>
    <property type="project" value="InterPro"/>
</dbReference>
<keyword evidence="8 11" id="KW-0408">Iron</keyword>
<reference evidence="14 15" key="1">
    <citation type="journal article" date="2017" name="Mol. Plant">
        <title>The Genome of Medicinal Plant Macleaya cordata Provides New Insights into Benzylisoquinoline Alkaloids Metabolism.</title>
        <authorList>
            <person name="Liu X."/>
            <person name="Liu Y."/>
            <person name="Huang P."/>
            <person name="Ma Y."/>
            <person name="Qing Z."/>
            <person name="Tang Q."/>
            <person name="Cao H."/>
            <person name="Cheng P."/>
            <person name="Zheng Y."/>
            <person name="Yuan Z."/>
            <person name="Zhou Y."/>
            <person name="Liu J."/>
            <person name="Tang Z."/>
            <person name="Zhuo Y."/>
            <person name="Zhang Y."/>
            <person name="Yu L."/>
            <person name="Huang J."/>
            <person name="Yang P."/>
            <person name="Peng Q."/>
            <person name="Zhang J."/>
            <person name="Jiang W."/>
            <person name="Zhang Z."/>
            <person name="Lin K."/>
            <person name="Ro D.K."/>
            <person name="Chen X."/>
            <person name="Xiong X."/>
            <person name="Shang Y."/>
            <person name="Huang S."/>
            <person name="Zeng J."/>
        </authorList>
    </citation>
    <scope>NUCLEOTIDE SEQUENCE [LARGE SCALE GENOMIC DNA]</scope>
    <source>
        <strain evidence="15">cv. BLH2017</strain>
        <tissue evidence="14">Root</tissue>
    </source>
</reference>
<dbReference type="PANTHER" id="PTHR24282:SF94">
    <property type="entry name" value="CYTOCHROME P450 72C1"/>
    <property type="match status" value="1"/>
</dbReference>
<evidence type="ECO:0000313" key="14">
    <source>
        <dbReference type="EMBL" id="OVA13383.1"/>
    </source>
</evidence>
<evidence type="ECO:0000256" key="13">
    <source>
        <dbReference type="SAM" id="Phobius"/>
    </source>
</evidence>
<gene>
    <name evidence="14" type="ORF">BVC80_8773g13</name>
</gene>
<dbReference type="InterPro" id="IPR002401">
    <property type="entry name" value="Cyt_P450_E_grp-I"/>
</dbReference>
<dbReference type="Pfam" id="PF00067">
    <property type="entry name" value="p450"/>
    <property type="match status" value="1"/>
</dbReference>
<protein>
    <submittedName>
        <fullName evidence="14">Cytochrome P450</fullName>
    </submittedName>
</protein>
<dbReference type="FunFam" id="1.10.630.10:FF:000029">
    <property type="entry name" value="Cytochrome P450 734A1"/>
    <property type="match status" value="1"/>
</dbReference>
<evidence type="ECO:0000256" key="2">
    <source>
        <dbReference type="ARBA" id="ARBA00010617"/>
    </source>
</evidence>
<name>A0A200QSG5_MACCD</name>
<feature type="binding site" description="axial binding residue" evidence="11">
    <location>
        <position position="459"/>
    </location>
    <ligand>
        <name>heme</name>
        <dbReference type="ChEBI" id="CHEBI:30413"/>
    </ligand>
    <ligandPart>
        <name>Fe</name>
        <dbReference type="ChEBI" id="CHEBI:18248"/>
    </ligandPart>
</feature>